<feature type="transmembrane region" description="Helical" evidence="2">
    <location>
        <begin position="38"/>
        <end position="62"/>
    </location>
</feature>
<feature type="region of interest" description="Disordered" evidence="1">
    <location>
        <begin position="228"/>
        <end position="263"/>
    </location>
</feature>
<dbReference type="EMBL" id="ML977616">
    <property type="protein sequence ID" value="KAF1997203.1"/>
    <property type="molecule type" value="Genomic_DNA"/>
</dbReference>
<feature type="region of interest" description="Disordered" evidence="1">
    <location>
        <begin position="284"/>
        <end position="454"/>
    </location>
</feature>
<evidence type="ECO:0000313" key="3">
    <source>
        <dbReference type="EMBL" id="KAF1997203.1"/>
    </source>
</evidence>
<keyword evidence="2" id="KW-0812">Transmembrane</keyword>
<feature type="transmembrane region" description="Helical" evidence="2">
    <location>
        <begin position="83"/>
        <end position="106"/>
    </location>
</feature>
<keyword evidence="2" id="KW-1133">Transmembrane helix</keyword>
<name>A0A6A5W5Q8_9PLEO</name>
<feature type="compositionally biased region" description="Pro residues" evidence="1">
    <location>
        <begin position="315"/>
        <end position="332"/>
    </location>
</feature>
<evidence type="ECO:0000256" key="2">
    <source>
        <dbReference type="SAM" id="Phobius"/>
    </source>
</evidence>
<gene>
    <name evidence="3" type="ORF">P154DRAFT_296068</name>
</gene>
<feature type="transmembrane region" description="Helical" evidence="2">
    <location>
        <begin position="126"/>
        <end position="147"/>
    </location>
</feature>
<dbReference type="PROSITE" id="PS51257">
    <property type="entry name" value="PROKAR_LIPOPROTEIN"/>
    <property type="match status" value="1"/>
</dbReference>
<keyword evidence="2" id="KW-0472">Membrane</keyword>
<sequence>MFRSRRFCVSLVGVVACSTTAADAVFSIIDAVFLSKAGVPFAGAAIAASALDVAAFFAVATFSVQVSWKRDGVVDQPSRTRSIITYACPAVSTMALAVSLASAITIKANSKEVTSATTQATTNDPGHYLTVQFIFWALACLSCIVLYSSPLWRDPSINTIPSGYDSGPRDSVMSEMQTTNLHMMDPTIPSSPLAGLPSPTFGARSSQSLRSLRDSLHSVVRPVTSCTKLINRPSPNRDSRSVYSNSPSVENVSQSDGFDTWDTSSVDRQARDAVLLSAPSRGTVLETIPGSRPPSPARALDGPFPAIQDDQGAPPLTPPPIINPDNSRPPSPALSEAHIHPLFRAESPVPPPTATPGTNILASPLSGQVIPRPFSRMRSDSHLSSTSRAASPAPLANTQTFNEHSLQPRRSSRSLSPPSRGMTPPIPDFVLNSSPRSSLSGTRRKVNLHIDTSP</sequence>
<dbReference type="Proteomes" id="UP000799779">
    <property type="component" value="Unassembled WGS sequence"/>
</dbReference>
<keyword evidence="4" id="KW-1185">Reference proteome</keyword>
<evidence type="ECO:0000256" key="1">
    <source>
        <dbReference type="SAM" id="MobiDB-lite"/>
    </source>
</evidence>
<accession>A0A6A5W5Q8</accession>
<organism evidence="3 4">
    <name type="scientific">Amniculicola lignicola CBS 123094</name>
    <dbReference type="NCBI Taxonomy" id="1392246"/>
    <lineage>
        <taxon>Eukaryota</taxon>
        <taxon>Fungi</taxon>
        <taxon>Dikarya</taxon>
        <taxon>Ascomycota</taxon>
        <taxon>Pezizomycotina</taxon>
        <taxon>Dothideomycetes</taxon>
        <taxon>Pleosporomycetidae</taxon>
        <taxon>Pleosporales</taxon>
        <taxon>Amniculicolaceae</taxon>
        <taxon>Amniculicola</taxon>
    </lineage>
</organism>
<feature type="compositionally biased region" description="Polar residues" evidence="1">
    <location>
        <begin position="431"/>
        <end position="441"/>
    </location>
</feature>
<protein>
    <submittedName>
        <fullName evidence="3">Uncharacterized protein</fullName>
    </submittedName>
</protein>
<feature type="compositionally biased region" description="Polar residues" evidence="1">
    <location>
        <begin position="241"/>
        <end position="263"/>
    </location>
</feature>
<dbReference type="OrthoDB" id="5431149at2759"/>
<dbReference type="AlphaFoldDB" id="A0A6A5W5Q8"/>
<proteinExistence type="predicted"/>
<reference evidence="3" key="1">
    <citation type="journal article" date="2020" name="Stud. Mycol.">
        <title>101 Dothideomycetes genomes: a test case for predicting lifestyles and emergence of pathogens.</title>
        <authorList>
            <person name="Haridas S."/>
            <person name="Albert R."/>
            <person name="Binder M."/>
            <person name="Bloem J."/>
            <person name="Labutti K."/>
            <person name="Salamov A."/>
            <person name="Andreopoulos B."/>
            <person name="Baker S."/>
            <person name="Barry K."/>
            <person name="Bills G."/>
            <person name="Bluhm B."/>
            <person name="Cannon C."/>
            <person name="Castanera R."/>
            <person name="Culley D."/>
            <person name="Daum C."/>
            <person name="Ezra D."/>
            <person name="Gonzalez J."/>
            <person name="Henrissat B."/>
            <person name="Kuo A."/>
            <person name="Liang C."/>
            <person name="Lipzen A."/>
            <person name="Lutzoni F."/>
            <person name="Magnuson J."/>
            <person name="Mondo S."/>
            <person name="Nolan M."/>
            <person name="Ohm R."/>
            <person name="Pangilinan J."/>
            <person name="Park H.-J."/>
            <person name="Ramirez L."/>
            <person name="Alfaro M."/>
            <person name="Sun H."/>
            <person name="Tritt A."/>
            <person name="Yoshinaga Y."/>
            <person name="Zwiers L.-H."/>
            <person name="Turgeon B."/>
            <person name="Goodwin S."/>
            <person name="Spatafora J."/>
            <person name="Crous P."/>
            <person name="Grigoriev I."/>
        </authorList>
    </citation>
    <scope>NUCLEOTIDE SEQUENCE</scope>
    <source>
        <strain evidence="3">CBS 123094</strain>
    </source>
</reference>
<evidence type="ECO:0000313" key="4">
    <source>
        <dbReference type="Proteomes" id="UP000799779"/>
    </source>
</evidence>